<reference evidence="3 4" key="1">
    <citation type="journal article" date="2012" name="J. Bacteriol.">
        <title>Genome sequence of Mycobacterium hassiacum DSM 44199, a rare source of heat-stable mycobacterial proteins.</title>
        <authorList>
            <person name="Tiago I."/>
            <person name="Maranha A."/>
            <person name="Mendes V."/>
            <person name="Alarico S."/>
            <person name="Moynihan P.J."/>
            <person name="Clarke A.J."/>
            <person name="Macedo-Ribeiro S."/>
            <person name="Pereira P.J."/>
            <person name="Empadinhas N."/>
        </authorList>
    </citation>
    <scope>NUCLEOTIDE SEQUENCE [LARGE SCALE GENOMIC DNA]</scope>
    <source>
        <strain evidence="4">DSM 44199 / CIP 105218 / JCM 12690 / 3849</strain>
    </source>
</reference>
<dbReference type="EMBL" id="AMRA01000077">
    <property type="protein sequence ID" value="EKF23185.1"/>
    <property type="molecule type" value="Genomic_DNA"/>
</dbReference>
<dbReference type="Proteomes" id="UP000006265">
    <property type="component" value="Unassembled WGS sequence"/>
</dbReference>
<feature type="chain" id="PRO_5043713693" evidence="2">
    <location>
        <begin position="32"/>
        <end position="106"/>
    </location>
</feature>
<dbReference type="InterPro" id="IPR055579">
    <property type="entry name" value="DUF7155"/>
</dbReference>
<evidence type="ECO:0000313" key="3">
    <source>
        <dbReference type="EMBL" id="EKF23185.1"/>
    </source>
</evidence>
<accession>K5BB12</accession>
<organism evidence="3 4">
    <name type="scientific">Mycolicibacterium hassiacum (strain DSM 44199 / CIP 105218 / JCM 12690 / 3849)</name>
    <name type="common">Mycobacterium hassiacum</name>
    <dbReference type="NCBI Taxonomy" id="1122247"/>
    <lineage>
        <taxon>Bacteria</taxon>
        <taxon>Bacillati</taxon>
        <taxon>Actinomycetota</taxon>
        <taxon>Actinomycetes</taxon>
        <taxon>Mycobacteriales</taxon>
        <taxon>Mycobacteriaceae</taxon>
        <taxon>Mycolicibacterium</taxon>
    </lineage>
</organism>
<keyword evidence="2" id="KW-0732">Signal</keyword>
<dbReference type="RefSeq" id="WP_005628500.1">
    <property type="nucleotide sequence ID" value="NZ_AMRA01000077.1"/>
</dbReference>
<dbReference type="OrthoDB" id="4736496at2"/>
<evidence type="ECO:0000256" key="1">
    <source>
        <dbReference type="SAM" id="MobiDB-lite"/>
    </source>
</evidence>
<protein>
    <submittedName>
        <fullName evidence="3">Uncharacterized protein</fullName>
    </submittedName>
</protein>
<keyword evidence="4" id="KW-1185">Reference proteome</keyword>
<feature type="region of interest" description="Disordered" evidence="1">
    <location>
        <begin position="72"/>
        <end position="106"/>
    </location>
</feature>
<feature type="signal peptide" evidence="2">
    <location>
        <begin position="1"/>
        <end position="31"/>
    </location>
</feature>
<evidence type="ECO:0000313" key="4">
    <source>
        <dbReference type="Proteomes" id="UP000006265"/>
    </source>
</evidence>
<name>K5BB12_MYCHD</name>
<feature type="compositionally biased region" description="Low complexity" evidence="1">
    <location>
        <begin position="76"/>
        <end position="94"/>
    </location>
</feature>
<dbReference type="Pfam" id="PF23710">
    <property type="entry name" value="DUF7155"/>
    <property type="match status" value="1"/>
</dbReference>
<dbReference type="PATRIC" id="fig|1122247.3.peg.2677"/>
<proteinExistence type="predicted"/>
<dbReference type="eggNOG" id="ENOG50309EK">
    <property type="taxonomic scope" value="Bacteria"/>
</dbReference>
<gene>
    <name evidence="3" type="ORF">C731_2789</name>
</gene>
<dbReference type="AlphaFoldDB" id="K5BB12"/>
<evidence type="ECO:0000256" key="2">
    <source>
        <dbReference type="SAM" id="SignalP"/>
    </source>
</evidence>
<dbReference type="STRING" id="1122247.GCA_000379865_01421"/>
<comment type="caution">
    <text evidence="3">The sequence shown here is derived from an EMBL/GenBank/DDBJ whole genome shotgun (WGS) entry which is preliminary data.</text>
</comment>
<sequence length="106" mass="10456">MPVTSTSKRTRRIIAAGAFAVAAVAAPMAAAALSSANTSSDLARPACLAWFGNKEDGHCLSYSNGTPIVGGTPSIGYGPNNTGTSNGPGISTGPLVPGTIIDQPLA</sequence>